<dbReference type="InterPro" id="IPR036938">
    <property type="entry name" value="PAP2/HPO_sf"/>
</dbReference>
<accession>A0A1W6Z3F6</accession>
<feature type="domain" description="Phosphatidic acid phosphatase type 2/haloperoxidase" evidence="3">
    <location>
        <begin position="117"/>
        <end position="228"/>
    </location>
</feature>
<evidence type="ECO:0000313" key="5">
    <source>
        <dbReference type="Proteomes" id="UP000194139"/>
    </source>
</evidence>
<dbReference type="SUPFAM" id="SSF48317">
    <property type="entry name" value="Acid phosphatase/Vanadium-dependent haloperoxidase"/>
    <property type="match status" value="1"/>
</dbReference>
<feature type="transmembrane region" description="Helical" evidence="2">
    <location>
        <begin position="82"/>
        <end position="100"/>
    </location>
</feature>
<proteinExistence type="predicted"/>
<name>A0A1W6Z3F6_9BORD</name>
<reference evidence="4 5" key="1">
    <citation type="submission" date="2017-05" db="EMBL/GenBank/DDBJ databases">
        <title>Complete and WGS of Bordetella genogroups.</title>
        <authorList>
            <person name="Spilker T."/>
            <person name="LiPuma J."/>
        </authorList>
    </citation>
    <scope>NUCLEOTIDE SEQUENCE [LARGE SCALE GENOMIC DNA]</scope>
    <source>
        <strain evidence="4 5">AU17164</strain>
    </source>
</reference>
<dbReference type="SMART" id="SM00014">
    <property type="entry name" value="acidPPc"/>
    <property type="match status" value="1"/>
</dbReference>
<evidence type="ECO:0000259" key="3">
    <source>
        <dbReference type="SMART" id="SM00014"/>
    </source>
</evidence>
<keyword evidence="2" id="KW-0812">Transmembrane</keyword>
<dbReference type="AlphaFoldDB" id="A0A1W6Z3F6"/>
<feature type="transmembrane region" description="Helical" evidence="2">
    <location>
        <begin position="32"/>
        <end position="50"/>
    </location>
</feature>
<dbReference type="RefSeq" id="WP_086073079.1">
    <property type="nucleotide sequence ID" value="NZ_CP021109.1"/>
</dbReference>
<gene>
    <name evidence="4" type="ORF">CAL13_17480</name>
</gene>
<feature type="transmembrane region" description="Helical" evidence="2">
    <location>
        <begin position="112"/>
        <end position="133"/>
    </location>
</feature>
<dbReference type="InterPro" id="IPR000326">
    <property type="entry name" value="PAP2/HPO"/>
</dbReference>
<dbReference type="Pfam" id="PF01569">
    <property type="entry name" value="PAP2"/>
    <property type="match status" value="1"/>
</dbReference>
<evidence type="ECO:0000256" key="2">
    <source>
        <dbReference type="SAM" id="Phobius"/>
    </source>
</evidence>
<dbReference type="Gene3D" id="1.20.144.10">
    <property type="entry name" value="Phosphatidic acid phosphatase type 2/haloperoxidase"/>
    <property type="match status" value="1"/>
</dbReference>
<dbReference type="PANTHER" id="PTHR14969:SF13">
    <property type="entry name" value="AT30094P"/>
    <property type="match status" value="1"/>
</dbReference>
<keyword evidence="5" id="KW-1185">Reference proteome</keyword>
<protein>
    <recommendedName>
        <fullName evidence="3">Phosphatidic acid phosphatase type 2/haloperoxidase domain-containing protein</fullName>
    </recommendedName>
</protein>
<keyword evidence="2" id="KW-0472">Membrane</keyword>
<dbReference type="PANTHER" id="PTHR14969">
    <property type="entry name" value="SPHINGOSINE-1-PHOSPHATE PHOSPHOHYDROLASE"/>
    <property type="match status" value="1"/>
</dbReference>
<sequence length="250" mass="27164">MDKTANRAGAGHADPASPSGPSRRRLDRRTRWLAGWALAVLGIACLAMFVDLPLTRYLQANVPSGVDLAFEWIGEIGDSDNYSWIVLLVYIGALIGLARGASGAWIGGYARVARGALLLMAAWIAGGIVVGVLKKVVARARPEMYFEHGFYGLGEAFAGKPFNSFPSSHTLTAFVLAAAIAATAPRLRWAVYTLAVLAAVSRVVNLDHFASDVATSALIAVTAVHLLKARFLDERYRWPERLPWQWFGRR</sequence>
<organism evidence="4 5">
    <name type="scientific">Bordetella genomosp. 9</name>
    <dbReference type="NCBI Taxonomy" id="1416803"/>
    <lineage>
        <taxon>Bacteria</taxon>
        <taxon>Pseudomonadati</taxon>
        <taxon>Pseudomonadota</taxon>
        <taxon>Betaproteobacteria</taxon>
        <taxon>Burkholderiales</taxon>
        <taxon>Alcaligenaceae</taxon>
        <taxon>Bordetella</taxon>
    </lineage>
</organism>
<dbReference type="EMBL" id="CP021109">
    <property type="protein sequence ID" value="ARP87806.1"/>
    <property type="molecule type" value="Genomic_DNA"/>
</dbReference>
<feature type="region of interest" description="Disordered" evidence="1">
    <location>
        <begin position="1"/>
        <end position="25"/>
    </location>
</feature>
<dbReference type="Proteomes" id="UP000194139">
    <property type="component" value="Chromosome"/>
</dbReference>
<keyword evidence="2" id="KW-1133">Transmembrane helix</keyword>
<evidence type="ECO:0000256" key="1">
    <source>
        <dbReference type="SAM" id="MobiDB-lite"/>
    </source>
</evidence>
<evidence type="ECO:0000313" key="4">
    <source>
        <dbReference type="EMBL" id="ARP87806.1"/>
    </source>
</evidence>
<feature type="transmembrane region" description="Helical" evidence="2">
    <location>
        <begin position="165"/>
        <end position="182"/>
    </location>
</feature>